<dbReference type="Gene3D" id="3.40.190.10">
    <property type="entry name" value="Periplasmic binding protein-like II"/>
    <property type="match status" value="2"/>
</dbReference>
<dbReference type="OrthoDB" id="5464962at2"/>
<evidence type="ECO:0000313" key="4">
    <source>
        <dbReference type="Proteomes" id="UP000321899"/>
    </source>
</evidence>
<name>A0A5S5ME95_9BACT</name>
<comment type="caution">
    <text evidence="3">The sequence shown here is derived from an EMBL/GenBank/DDBJ whole genome shotgun (WGS) entry which is preliminary data.</text>
</comment>
<dbReference type="SUPFAM" id="SSF53850">
    <property type="entry name" value="Periplasmic binding protein-like II"/>
    <property type="match status" value="1"/>
</dbReference>
<reference evidence="3 4" key="1">
    <citation type="submission" date="2019-06" db="EMBL/GenBank/DDBJ databases">
        <title>Desulfobotulus mexicanus sp. nov., a novel sulfate-reducing bacterium isolated from the sediment of an alkaline crater lake in Mexico.</title>
        <authorList>
            <person name="Hirschler-Rea A."/>
        </authorList>
    </citation>
    <scope>NUCLEOTIDE SEQUENCE [LARGE SCALE GENOMIC DNA]</scope>
    <source>
        <strain evidence="3 4">PAR22N</strain>
    </source>
</reference>
<proteinExistence type="predicted"/>
<evidence type="ECO:0000313" key="3">
    <source>
        <dbReference type="EMBL" id="TYT73955.1"/>
    </source>
</evidence>
<organism evidence="3 4">
    <name type="scientific">Desulfobotulus mexicanus</name>
    <dbReference type="NCBI Taxonomy" id="2586642"/>
    <lineage>
        <taxon>Bacteria</taxon>
        <taxon>Pseudomonadati</taxon>
        <taxon>Thermodesulfobacteriota</taxon>
        <taxon>Desulfobacteria</taxon>
        <taxon>Desulfobacterales</taxon>
        <taxon>Desulfobacteraceae</taxon>
        <taxon>Desulfobotulus</taxon>
    </lineage>
</organism>
<dbReference type="InterPro" id="IPR001638">
    <property type="entry name" value="Solute-binding_3/MltF_N"/>
</dbReference>
<dbReference type="PANTHER" id="PTHR35936">
    <property type="entry name" value="MEMBRANE-BOUND LYTIC MUREIN TRANSGLYCOSYLASE F"/>
    <property type="match status" value="1"/>
</dbReference>
<accession>A0A5S5ME95</accession>
<dbReference type="EMBL" id="VDMB01000017">
    <property type="protein sequence ID" value="TYT73955.1"/>
    <property type="molecule type" value="Genomic_DNA"/>
</dbReference>
<evidence type="ECO:0000259" key="2">
    <source>
        <dbReference type="Pfam" id="PF00497"/>
    </source>
</evidence>
<dbReference type="Pfam" id="PF00497">
    <property type="entry name" value="SBP_bac_3"/>
    <property type="match status" value="1"/>
</dbReference>
<gene>
    <name evidence="3" type="ORF">FIM25_12385</name>
</gene>
<dbReference type="Proteomes" id="UP000321899">
    <property type="component" value="Unassembled WGS sequence"/>
</dbReference>
<evidence type="ECO:0000256" key="1">
    <source>
        <dbReference type="ARBA" id="ARBA00022729"/>
    </source>
</evidence>
<protein>
    <submittedName>
        <fullName evidence="3">Amino acid ABC transporter substrate-binding protein</fullName>
    </submittedName>
</protein>
<sequence>MLQTLTGVQFLSSDFFMIFSFFRRLLLPIALLTTFCLGQGNLRADIPYILATDPMPPLVEGSYGPASQGPAIDLVSEVFSRTGNSIQVLIHPWNRVLRMLDFGRLDGILLVQHQDELNDLLLYSLPVFTSHTIICYDTRKHPNFEYKGIESLKGYTLGLIPGHSPGIEKKADSHQLDIENLPSIEAGLRTLGAGRIDLLIGKEISISEQMKDIPQSHFFSIWPVPLESWDMHIGIAKNSPASALIGDINRAIEEMKADGTLEPYFTITQPVRGEP</sequence>
<feature type="domain" description="Solute-binding protein family 3/N-terminal" evidence="2">
    <location>
        <begin position="67"/>
        <end position="262"/>
    </location>
</feature>
<keyword evidence="4" id="KW-1185">Reference proteome</keyword>
<dbReference type="PANTHER" id="PTHR35936:SF25">
    <property type="entry name" value="ABC TRANSPORTER SUBSTRATE-BINDING PROTEIN"/>
    <property type="match status" value="1"/>
</dbReference>
<dbReference type="AlphaFoldDB" id="A0A5S5ME95"/>
<keyword evidence="1" id="KW-0732">Signal</keyword>